<dbReference type="InterPro" id="IPR036866">
    <property type="entry name" value="RibonucZ/Hydroxyglut_hydro"/>
</dbReference>
<evidence type="ECO:0000313" key="7">
    <source>
        <dbReference type="Proteomes" id="UP000754644"/>
    </source>
</evidence>
<dbReference type="EMBL" id="JABMOJ010000038">
    <property type="protein sequence ID" value="NQV63896.1"/>
    <property type="molecule type" value="Genomic_DNA"/>
</dbReference>
<feature type="non-terminal residue" evidence="6">
    <location>
        <position position="242"/>
    </location>
</feature>
<dbReference type="Gene3D" id="3.60.15.10">
    <property type="entry name" value="Ribonuclease Z/Hydroxyacylglutathione hydrolase-like"/>
    <property type="match status" value="1"/>
</dbReference>
<keyword evidence="4" id="KW-0862">Zinc</keyword>
<evidence type="ECO:0000256" key="3">
    <source>
        <dbReference type="ARBA" id="ARBA00022801"/>
    </source>
</evidence>
<dbReference type="InterPro" id="IPR051013">
    <property type="entry name" value="MBL_superfamily_lactonases"/>
</dbReference>
<dbReference type="PANTHER" id="PTHR42978:SF3">
    <property type="entry name" value="BLR3078 PROTEIN"/>
    <property type="match status" value="1"/>
</dbReference>
<keyword evidence="2" id="KW-0479">Metal-binding</keyword>
<reference evidence="6" key="1">
    <citation type="submission" date="2020-05" db="EMBL/GenBank/DDBJ databases">
        <title>Sulfur intermediates as new biogeochemical hubs in an aquatic model microbial ecosystem.</title>
        <authorList>
            <person name="Vigneron A."/>
        </authorList>
    </citation>
    <scope>NUCLEOTIDE SEQUENCE</scope>
    <source>
        <strain evidence="6">Bin.250</strain>
    </source>
</reference>
<evidence type="ECO:0000259" key="5">
    <source>
        <dbReference type="SMART" id="SM00849"/>
    </source>
</evidence>
<proteinExistence type="inferred from homology"/>
<dbReference type="AlphaFoldDB" id="A0A972VUH8"/>
<comment type="similarity">
    <text evidence="1">Belongs to the metallo-beta-lactamase superfamily.</text>
</comment>
<dbReference type="SUPFAM" id="SSF56281">
    <property type="entry name" value="Metallo-hydrolase/oxidoreductase"/>
    <property type="match status" value="1"/>
</dbReference>
<evidence type="ECO:0000256" key="2">
    <source>
        <dbReference type="ARBA" id="ARBA00022723"/>
    </source>
</evidence>
<dbReference type="Proteomes" id="UP000754644">
    <property type="component" value="Unassembled WGS sequence"/>
</dbReference>
<name>A0A972VUH8_9GAMM</name>
<dbReference type="PANTHER" id="PTHR42978">
    <property type="entry name" value="QUORUM-QUENCHING LACTONASE YTNP-RELATED-RELATED"/>
    <property type="match status" value="1"/>
</dbReference>
<feature type="domain" description="Metallo-beta-lactamase" evidence="5">
    <location>
        <begin position="69"/>
        <end position="239"/>
    </location>
</feature>
<evidence type="ECO:0000256" key="4">
    <source>
        <dbReference type="ARBA" id="ARBA00022833"/>
    </source>
</evidence>
<evidence type="ECO:0000256" key="1">
    <source>
        <dbReference type="ARBA" id="ARBA00007749"/>
    </source>
</evidence>
<protein>
    <submittedName>
        <fullName evidence="6">N-acyl homoserine lactonase family protein</fullName>
    </submittedName>
</protein>
<dbReference type="Pfam" id="PF00753">
    <property type="entry name" value="Lactamase_B"/>
    <property type="match status" value="1"/>
</dbReference>
<dbReference type="GO" id="GO:0016787">
    <property type="term" value="F:hydrolase activity"/>
    <property type="evidence" value="ECO:0007669"/>
    <property type="project" value="UniProtKB-KW"/>
</dbReference>
<dbReference type="GO" id="GO:0046872">
    <property type="term" value="F:metal ion binding"/>
    <property type="evidence" value="ECO:0007669"/>
    <property type="project" value="UniProtKB-KW"/>
</dbReference>
<comment type="caution">
    <text evidence="6">The sequence shown here is derived from an EMBL/GenBank/DDBJ whole genome shotgun (WGS) entry which is preliminary data.</text>
</comment>
<sequence>MNDVTIKEAGDMGNVFLLIMASMMSSTLVESRPPAEALRLTVFDCGSLRLEDVASFGLTNADTPVRDLFVPCYLIEHPQGNMIWDTGLPLAFAGQGRMDLQPGATVLYEQSLLDQLAALGLGPTDINYLGLSHMHFDHTGAANAFPASRLLIQSMEYEAAFEHASDYPVFDPSLYEGLRGSAATKLEGDYDVFGDGSVMILSLPGHTPGHQALALKLADTGHLVLSGDQYHFRASRTLHSVP</sequence>
<dbReference type="InterPro" id="IPR001279">
    <property type="entry name" value="Metallo-B-lactamas"/>
</dbReference>
<dbReference type="SMART" id="SM00849">
    <property type="entry name" value="Lactamase_B"/>
    <property type="match status" value="1"/>
</dbReference>
<keyword evidence="3" id="KW-0378">Hydrolase</keyword>
<accession>A0A972VUH8</accession>
<evidence type="ECO:0000313" key="6">
    <source>
        <dbReference type="EMBL" id="NQV63896.1"/>
    </source>
</evidence>
<dbReference type="CDD" id="cd07729">
    <property type="entry name" value="AHL_lactonase_MBL-fold"/>
    <property type="match status" value="1"/>
</dbReference>
<gene>
    <name evidence="6" type="ORF">HQ497_00905</name>
</gene>
<organism evidence="6 7">
    <name type="scientific">SAR86 cluster bacterium</name>
    <dbReference type="NCBI Taxonomy" id="2030880"/>
    <lineage>
        <taxon>Bacteria</taxon>
        <taxon>Pseudomonadati</taxon>
        <taxon>Pseudomonadota</taxon>
        <taxon>Gammaproteobacteria</taxon>
        <taxon>SAR86 cluster</taxon>
    </lineage>
</organism>